<reference evidence="1" key="1">
    <citation type="submission" date="2022-04" db="EMBL/GenBank/DDBJ databases">
        <title>Chromosome-scale genome assembly of Holotrichia oblita Faldermann.</title>
        <authorList>
            <person name="Rongchong L."/>
        </authorList>
    </citation>
    <scope>NUCLEOTIDE SEQUENCE</scope>
    <source>
        <strain evidence="1">81SQS9</strain>
    </source>
</reference>
<evidence type="ECO:0000313" key="1">
    <source>
        <dbReference type="EMBL" id="KAI4459396.1"/>
    </source>
</evidence>
<name>A0ACB9SXY9_HOLOL</name>
<gene>
    <name evidence="1" type="ORF">MML48_6g00002922</name>
</gene>
<organism evidence="1 2">
    <name type="scientific">Holotrichia oblita</name>
    <name type="common">Chafer beetle</name>
    <dbReference type="NCBI Taxonomy" id="644536"/>
    <lineage>
        <taxon>Eukaryota</taxon>
        <taxon>Metazoa</taxon>
        <taxon>Ecdysozoa</taxon>
        <taxon>Arthropoda</taxon>
        <taxon>Hexapoda</taxon>
        <taxon>Insecta</taxon>
        <taxon>Pterygota</taxon>
        <taxon>Neoptera</taxon>
        <taxon>Endopterygota</taxon>
        <taxon>Coleoptera</taxon>
        <taxon>Polyphaga</taxon>
        <taxon>Scarabaeiformia</taxon>
        <taxon>Scarabaeidae</taxon>
        <taxon>Melolonthinae</taxon>
        <taxon>Holotrichia</taxon>
    </lineage>
</organism>
<dbReference type="Proteomes" id="UP001056778">
    <property type="component" value="Chromosome 6"/>
</dbReference>
<dbReference type="EMBL" id="CM043020">
    <property type="protein sequence ID" value="KAI4459396.1"/>
    <property type="molecule type" value="Genomic_DNA"/>
</dbReference>
<accession>A0ACB9SXY9</accession>
<comment type="caution">
    <text evidence="1">The sequence shown here is derived from an EMBL/GenBank/DDBJ whole genome shotgun (WGS) entry which is preliminary data.</text>
</comment>
<sequence length="203" mass="23789">MKGKKKPLEILRKSAKYIRTFIGICDWSNENVDEQFKVLEEFVCRMYGYYNLDDINLIRVAQFMKTYRIKRNEDMLGVDNNFDGSALPPCRSELRQHLLRTTYIAQMWGHAYRENPVISSPIHYGWREEDDKYCFQWFEGDQLPSIETITDGIDREENIIENLNETESQGNDDDLEYGESALDDSSSDTSLETSDSENDYEEA</sequence>
<evidence type="ECO:0000313" key="2">
    <source>
        <dbReference type="Proteomes" id="UP001056778"/>
    </source>
</evidence>
<keyword evidence="2" id="KW-1185">Reference proteome</keyword>
<proteinExistence type="predicted"/>
<protein>
    <submittedName>
        <fullName evidence="1">Uncharacterized protein</fullName>
    </submittedName>
</protein>